<dbReference type="AlphaFoldDB" id="A0A923KNV2"/>
<keyword evidence="12 13" id="KW-0472">Membrane</keyword>
<evidence type="ECO:0000256" key="3">
    <source>
        <dbReference type="ARBA" id="ARBA00012438"/>
    </source>
</evidence>
<proteinExistence type="predicted"/>
<dbReference type="InterPro" id="IPR003661">
    <property type="entry name" value="HisK_dim/P_dom"/>
</dbReference>
<dbReference type="FunFam" id="3.30.565.10:FF:000006">
    <property type="entry name" value="Sensor histidine kinase WalK"/>
    <property type="match status" value="1"/>
</dbReference>
<evidence type="ECO:0000256" key="7">
    <source>
        <dbReference type="ARBA" id="ARBA00022741"/>
    </source>
</evidence>
<dbReference type="CDD" id="cd00082">
    <property type="entry name" value="HisKA"/>
    <property type="match status" value="1"/>
</dbReference>
<evidence type="ECO:0000256" key="11">
    <source>
        <dbReference type="ARBA" id="ARBA00023012"/>
    </source>
</evidence>
<evidence type="ECO:0000256" key="13">
    <source>
        <dbReference type="SAM" id="Phobius"/>
    </source>
</evidence>
<dbReference type="SMART" id="SM00387">
    <property type="entry name" value="HATPase_c"/>
    <property type="match status" value="1"/>
</dbReference>
<name>A0A923KNV2_9BURK</name>
<dbReference type="GO" id="GO:0005524">
    <property type="term" value="F:ATP binding"/>
    <property type="evidence" value="ECO:0007669"/>
    <property type="project" value="UniProtKB-KW"/>
</dbReference>
<dbReference type="RefSeq" id="WP_186910945.1">
    <property type="nucleotide sequence ID" value="NZ_JACOFV010000002.1"/>
</dbReference>
<comment type="catalytic activity">
    <reaction evidence="1">
        <text>ATP + protein L-histidine = ADP + protein N-phospho-L-histidine.</text>
        <dbReference type="EC" id="2.7.13.3"/>
    </reaction>
</comment>
<dbReference type="InterPro" id="IPR005467">
    <property type="entry name" value="His_kinase_dom"/>
</dbReference>
<keyword evidence="5" id="KW-0808">Transferase</keyword>
<dbReference type="PANTHER" id="PTHR45436">
    <property type="entry name" value="SENSOR HISTIDINE KINASE YKOH"/>
    <property type="match status" value="1"/>
</dbReference>
<dbReference type="EMBL" id="JACOFV010000002">
    <property type="protein sequence ID" value="MBC3860996.1"/>
    <property type="molecule type" value="Genomic_DNA"/>
</dbReference>
<evidence type="ECO:0000313" key="16">
    <source>
        <dbReference type="Proteomes" id="UP000634011"/>
    </source>
</evidence>
<dbReference type="Pfam" id="PF00512">
    <property type="entry name" value="HisKA"/>
    <property type="match status" value="1"/>
</dbReference>
<dbReference type="PANTHER" id="PTHR45436:SF14">
    <property type="entry name" value="SENSOR PROTEIN QSEC"/>
    <property type="match status" value="1"/>
</dbReference>
<dbReference type="SMART" id="SM00388">
    <property type="entry name" value="HisKA"/>
    <property type="match status" value="1"/>
</dbReference>
<evidence type="ECO:0000256" key="9">
    <source>
        <dbReference type="ARBA" id="ARBA00022840"/>
    </source>
</evidence>
<dbReference type="EC" id="2.7.13.3" evidence="3"/>
<accession>A0A923KNV2</accession>
<dbReference type="SUPFAM" id="SSF55874">
    <property type="entry name" value="ATPase domain of HSP90 chaperone/DNA topoisomerase II/histidine kinase"/>
    <property type="match status" value="1"/>
</dbReference>
<organism evidence="15 16">
    <name type="scientific">Undibacterium jejuense</name>
    <dbReference type="NCBI Taxonomy" id="1344949"/>
    <lineage>
        <taxon>Bacteria</taxon>
        <taxon>Pseudomonadati</taxon>
        <taxon>Pseudomonadota</taxon>
        <taxon>Betaproteobacteria</taxon>
        <taxon>Burkholderiales</taxon>
        <taxon>Oxalobacteraceae</taxon>
        <taxon>Undibacterium</taxon>
    </lineage>
</organism>
<dbReference type="InterPro" id="IPR004358">
    <property type="entry name" value="Sig_transdc_His_kin-like_C"/>
</dbReference>
<sequence>MRTIRQQLLIGLMSGMVITIIAVCIGSYLKVRHETNELFDYQLKQIVRSFPANMTLQQSETADKHPGKKIVVQVWNKDRVMVFTSNPAKNLPLYSNTGFFEVMAGDKAWRVYSEENNHQVVQVGQLILDRENIEFSLALRSLIPFLILIPTLASLIWFVVGRSLQPLTRLATALGERSADALQPLDTHGYTPEMMPIVTAINALFLRVDSSIQLQKMFVADAAHELRTPLAALKLQLQLVERTSDDEERKTGIKKLHERLNRATHLVQQLLILARQSDMDEQKIEQKVSVPKLARQVVGDFSLLAENKNIDLGVDVAEENLYIYGNIDSLRVMLGNIVDNAIRYTAKNGRIDVIVKKENNKIFLAVSDNGMGIPTGDRERIFDRFYRCEGSGESGSGLGLAIVKNVADMHKAVITLSDAQVGTGLIFTVSFELPANS</sequence>
<evidence type="ECO:0000313" key="15">
    <source>
        <dbReference type="EMBL" id="MBC3860996.1"/>
    </source>
</evidence>
<evidence type="ECO:0000259" key="14">
    <source>
        <dbReference type="PROSITE" id="PS50109"/>
    </source>
</evidence>
<dbReference type="InterPro" id="IPR036097">
    <property type="entry name" value="HisK_dim/P_sf"/>
</dbReference>
<dbReference type="SUPFAM" id="SSF47384">
    <property type="entry name" value="Homodimeric domain of signal transducing histidine kinase"/>
    <property type="match status" value="1"/>
</dbReference>
<comment type="caution">
    <text evidence="15">The sequence shown here is derived from an EMBL/GenBank/DDBJ whole genome shotgun (WGS) entry which is preliminary data.</text>
</comment>
<keyword evidence="11" id="KW-0902">Two-component regulatory system</keyword>
<gene>
    <name evidence="15" type="ORF">H8K32_02700</name>
</gene>
<evidence type="ECO:0000256" key="1">
    <source>
        <dbReference type="ARBA" id="ARBA00000085"/>
    </source>
</evidence>
<dbReference type="InterPro" id="IPR050428">
    <property type="entry name" value="TCS_sensor_his_kinase"/>
</dbReference>
<keyword evidence="8 15" id="KW-0418">Kinase</keyword>
<dbReference type="InterPro" id="IPR036890">
    <property type="entry name" value="HATPase_C_sf"/>
</dbReference>
<dbReference type="GO" id="GO:0000155">
    <property type="term" value="F:phosphorelay sensor kinase activity"/>
    <property type="evidence" value="ECO:0007669"/>
    <property type="project" value="InterPro"/>
</dbReference>
<keyword evidence="4" id="KW-0597">Phosphoprotein</keyword>
<keyword evidence="16" id="KW-1185">Reference proteome</keyword>
<dbReference type="PRINTS" id="PR00344">
    <property type="entry name" value="BCTRLSENSOR"/>
</dbReference>
<evidence type="ECO:0000256" key="4">
    <source>
        <dbReference type="ARBA" id="ARBA00022553"/>
    </source>
</evidence>
<keyword evidence="7" id="KW-0547">Nucleotide-binding</keyword>
<evidence type="ECO:0000256" key="5">
    <source>
        <dbReference type="ARBA" id="ARBA00022679"/>
    </source>
</evidence>
<evidence type="ECO:0000256" key="8">
    <source>
        <dbReference type="ARBA" id="ARBA00022777"/>
    </source>
</evidence>
<evidence type="ECO:0000256" key="10">
    <source>
        <dbReference type="ARBA" id="ARBA00022989"/>
    </source>
</evidence>
<reference evidence="15" key="1">
    <citation type="submission" date="2020-08" db="EMBL/GenBank/DDBJ databases">
        <title>Novel species isolated from subtropical streams in China.</title>
        <authorList>
            <person name="Lu H."/>
        </authorList>
    </citation>
    <scope>NUCLEOTIDE SEQUENCE</scope>
    <source>
        <strain evidence="15">KACC 12607</strain>
    </source>
</reference>
<feature type="transmembrane region" description="Helical" evidence="13">
    <location>
        <begin position="7"/>
        <end position="29"/>
    </location>
</feature>
<feature type="transmembrane region" description="Helical" evidence="13">
    <location>
        <begin position="142"/>
        <end position="160"/>
    </location>
</feature>
<evidence type="ECO:0000256" key="6">
    <source>
        <dbReference type="ARBA" id="ARBA00022692"/>
    </source>
</evidence>
<dbReference type="Gene3D" id="1.10.287.130">
    <property type="match status" value="1"/>
</dbReference>
<dbReference type="PROSITE" id="PS50109">
    <property type="entry name" value="HIS_KIN"/>
    <property type="match status" value="1"/>
</dbReference>
<evidence type="ECO:0000256" key="2">
    <source>
        <dbReference type="ARBA" id="ARBA00004429"/>
    </source>
</evidence>
<comment type="subcellular location">
    <subcellularLocation>
        <location evidence="2">Cell inner membrane</location>
        <topology evidence="2">Multi-pass membrane protein</topology>
    </subcellularLocation>
</comment>
<dbReference type="CDD" id="cd00075">
    <property type="entry name" value="HATPase"/>
    <property type="match status" value="1"/>
</dbReference>
<evidence type="ECO:0000256" key="12">
    <source>
        <dbReference type="ARBA" id="ARBA00023136"/>
    </source>
</evidence>
<dbReference type="InterPro" id="IPR003594">
    <property type="entry name" value="HATPase_dom"/>
</dbReference>
<dbReference type="GO" id="GO:0005886">
    <property type="term" value="C:plasma membrane"/>
    <property type="evidence" value="ECO:0007669"/>
    <property type="project" value="UniProtKB-SubCell"/>
</dbReference>
<dbReference type="Proteomes" id="UP000634011">
    <property type="component" value="Unassembled WGS sequence"/>
</dbReference>
<keyword evidence="10 13" id="KW-1133">Transmembrane helix</keyword>
<dbReference type="Gene3D" id="3.30.565.10">
    <property type="entry name" value="Histidine kinase-like ATPase, C-terminal domain"/>
    <property type="match status" value="1"/>
</dbReference>
<feature type="domain" description="Histidine kinase" evidence="14">
    <location>
        <begin position="221"/>
        <end position="435"/>
    </location>
</feature>
<protein>
    <recommendedName>
        <fullName evidence="3">histidine kinase</fullName>
        <ecNumber evidence="3">2.7.13.3</ecNumber>
    </recommendedName>
</protein>
<dbReference type="Pfam" id="PF02518">
    <property type="entry name" value="HATPase_c"/>
    <property type="match status" value="1"/>
</dbReference>
<keyword evidence="9" id="KW-0067">ATP-binding</keyword>
<keyword evidence="6 13" id="KW-0812">Transmembrane</keyword>